<dbReference type="Proteomes" id="UP000321532">
    <property type="component" value="Unassembled WGS sequence"/>
</dbReference>
<gene>
    <name evidence="7" type="ORF">AAE02nite_40140</name>
</gene>
<dbReference type="PANTHER" id="PTHR43808">
    <property type="entry name" value="ACETYLORNITHINE DEACETYLASE"/>
    <property type="match status" value="1"/>
</dbReference>
<comment type="caution">
    <text evidence="7">The sequence shown here is derived from an EMBL/GenBank/DDBJ whole genome shotgun (WGS) entry which is preliminary data.</text>
</comment>
<dbReference type="PROSITE" id="PS00758">
    <property type="entry name" value="ARGE_DAPE_CPG2_1"/>
    <property type="match status" value="1"/>
</dbReference>
<dbReference type="SUPFAM" id="SSF55031">
    <property type="entry name" value="Bacterial exopeptidase dimerisation domain"/>
    <property type="match status" value="1"/>
</dbReference>
<evidence type="ECO:0000256" key="5">
    <source>
        <dbReference type="ARBA" id="ARBA00023285"/>
    </source>
</evidence>
<dbReference type="AlphaFoldDB" id="A0A512B319"/>
<dbReference type="PANTHER" id="PTHR43808:SF31">
    <property type="entry name" value="N-ACETYL-L-CITRULLINE DEACETYLASE"/>
    <property type="match status" value="1"/>
</dbReference>
<dbReference type="Gene3D" id="3.30.70.360">
    <property type="match status" value="1"/>
</dbReference>
<evidence type="ECO:0000313" key="7">
    <source>
        <dbReference type="EMBL" id="GEO06350.1"/>
    </source>
</evidence>
<dbReference type="GO" id="GO:0046872">
    <property type="term" value="F:metal ion binding"/>
    <property type="evidence" value="ECO:0007669"/>
    <property type="project" value="UniProtKB-KW"/>
</dbReference>
<dbReference type="InterPro" id="IPR002933">
    <property type="entry name" value="Peptidase_M20"/>
</dbReference>
<keyword evidence="8" id="KW-1185">Reference proteome</keyword>
<dbReference type="GO" id="GO:0006526">
    <property type="term" value="P:L-arginine biosynthetic process"/>
    <property type="evidence" value="ECO:0007669"/>
    <property type="project" value="TreeGrafter"/>
</dbReference>
<dbReference type="GO" id="GO:0008777">
    <property type="term" value="F:acetylornithine deacetylase activity"/>
    <property type="evidence" value="ECO:0007669"/>
    <property type="project" value="TreeGrafter"/>
</dbReference>
<dbReference type="InterPro" id="IPR036264">
    <property type="entry name" value="Bact_exopeptidase_dim_dom"/>
</dbReference>
<sequence>MSGADSFNQNIGQAANQQISFLYQEALGLLKDLISVPSFSREEHQTADLINNFLKRHGVSTQRQLNNIWAFNQHYNPGLPTVLLNSHHDTVKPNKGWTKDPFFPLEEEGKLFGLGSNDAGGCLVSLIATFLYFYPQKDLAYNLVLAATAEEEISGRNGIERIWPDLGNIQFAIVGEPTEMHLAVAEKGLMVLDCVTTGKSGHAAREEGENAIYKALPDINWFQTFQFPKVSEYLGPVKMSVTVIQAGTQHNVVPDRCNFTVDVRVTDSYTNEEVLALIKEQVDSEVTPRSTRLRSSSIAKDSKIVQAGLALGRKTYGSPTTSDQALMPVPSLKIGPGDSARSHTADEYIYLRELEEGIDLYIRLLSQVVF</sequence>
<name>A0A512B319_9BACT</name>
<evidence type="ECO:0000256" key="4">
    <source>
        <dbReference type="ARBA" id="ARBA00022833"/>
    </source>
</evidence>
<dbReference type="Gene3D" id="3.40.630.10">
    <property type="entry name" value="Zn peptidases"/>
    <property type="match status" value="1"/>
</dbReference>
<reference evidence="7 8" key="1">
    <citation type="submission" date="2019-07" db="EMBL/GenBank/DDBJ databases">
        <title>Whole genome shotgun sequence of Adhaeribacter aerolatus NBRC 106133.</title>
        <authorList>
            <person name="Hosoyama A."/>
            <person name="Uohara A."/>
            <person name="Ohji S."/>
            <person name="Ichikawa N."/>
        </authorList>
    </citation>
    <scope>NUCLEOTIDE SEQUENCE [LARGE SCALE GENOMIC DNA]</scope>
    <source>
        <strain evidence="7 8">NBRC 106133</strain>
    </source>
</reference>
<dbReference type="Pfam" id="PF07687">
    <property type="entry name" value="M20_dimer"/>
    <property type="match status" value="1"/>
</dbReference>
<evidence type="ECO:0000259" key="6">
    <source>
        <dbReference type="Pfam" id="PF07687"/>
    </source>
</evidence>
<dbReference type="InterPro" id="IPR050072">
    <property type="entry name" value="Peptidase_M20A"/>
</dbReference>
<comment type="cofactor">
    <cofactor evidence="1">
        <name>Zn(2+)</name>
        <dbReference type="ChEBI" id="CHEBI:29105"/>
    </cofactor>
</comment>
<evidence type="ECO:0000256" key="2">
    <source>
        <dbReference type="ARBA" id="ARBA00022723"/>
    </source>
</evidence>
<dbReference type="RefSeq" id="WP_146902194.1">
    <property type="nucleotide sequence ID" value="NZ_BJYS01000034.1"/>
</dbReference>
<dbReference type="SUPFAM" id="SSF53187">
    <property type="entry name" value="Zn-dependent exopeptidases"/>
    <property type="match status" value="1"/>
</dbReference>
<dbReference type="CDD" id="cd05651">
    <property type="entry name" value="M20_ArgE_DapE-like"/>
    <property type="match status" value="1"/>
</dbReference>
<proteinExistence type="predicted"/>
<dbReference type="InterPro" id="IPR001261">
    <property type="entry name" value="ArgE/DapE_CS"/>
</dbReference>
<dbReference type="OrthoDB" id="9792335at2"/>
<dbReference type="EMBL" id="BJYS01000034">
    <property type="protein sequence ID" value="GEO06350.1"/>
    <property type="molecule type" value="Genomic_DNA"/>
</dbReference>
<organism evidence="7 8">
    <name type="scientific">Adhaeribacter aerolatus</name>
    <dbReference type="NCBI Taxonomy" id="670289"/>
    <lineage>
        <taxon>Bacteria</taxon>
        <taxon>Pseudomonadati</taxon>
        <taxon>Bacteroidota</taxon>
        <taxon>Cytophagia</taxon>
        <taxon>Cytophagales</taxon>
        <taxon>Hymenobacteraceae</taxon>
        <taxon>Adhaeribacter</taxon>
    </lineage>
</organism>
<keyword evidence="4" id="KW-0862">Zinc</keyword>
<keyword evidence="3" id="KW-0378">Hydrolase</keyword>
<feature type="domain" description="Peptidase M20 dimerisation" evidence="6">
    <location>
        <begin position="184"/>
        <end position="285"/>
    </location>
</feature>
<evidence type="ECO:0000256" key="3">
    <source>
        <dbReference type="ARBA" id="ARBA00022801"/>
    </source>
</evidence>
<dbReference type="Pfam" id="PF01546">
    <property type="entry name" value="Peptidase_M20"/>
    <property type="match status" value="1"/>
</dbReference>
<accession>A0A512B319</accession>
<dbReference type="InterPro" id="IPR011650">
    <property type="entry name" value="Peptidase_M20_dimer"/>
</dbReference>
<evidence type="ECO:0000313" key="8">
    <source>
        <dbReference type="Proteomes" id="UP000321532"/>
    </source>
</evidence>
<protein>
    <submittedName>
        <fullName evidence="7">Acetylornithine deacetylase</fullName>
    </submittedName>
</protein>
<evidence type="ECO:0000256" key="1">
    <source>
        <dbReference type="ARBA" id="ARBA00001947"/>
    </source>
</evidence>
<keyword evidence="2" id="KW-0479">Metal-binding</keyword>
<keyword evidence="5" id="KW-0170">Cobalt</keyword>